<proteinExistence type="inferred from homology"/>
<organism evidence="11">
    <name type="scientific">Schizosaccharomyces japonicus (strain yFS275 / FY16936)</name>
    <name type="common">Fission yeast</name>
    <dbReference type="NCBI Taxonomy" id="402676"/>
    <lineage>
        <taxon>Eukaryota</taxon>
        <taxon>Fungi</taxon>
        <taxon>Dikarya</taxon>
        <taxon>Ascomycota</taxon>
        <taxon>Taphrinomycotina</taxon>
        <taxon>Schizosaccharomycetes</taxon>
        <taxon>Schizosaccharomycetales</taxon>
        <taxon>Schizosaccharomycetaceae</taxon>
        <taxon>Schizosaccharomyces</taxon>
    </lineage>
</organism>
<feature type="transmembrane region" description="Helical" evidence="9">
    <location>
        <begin position="243"/>
        <end position="267"/>
    </location>
</feature>
<protein>
    <recommendedName>
        <fullName evidence="3 8">Cytochrome c oxidase subunit 3</fullName>
    </recommendedName>
</protein>
<dbReference type="GeneID" id="805369"/>
<reference evidence="11" key="2">
    <citation type="journal article" date="2003" name="Nucleic Acids Res.">
        <title>A comparison of three fission yeast mitochondrial genomes.</title>
        <authorList>
            <person name="Bullerwell C.E."/>
            <person name="Leigh J."/>
            <person name="Forget L."/>
            <person name="Lang B.F."/>
        </authorList>
    </citation>
    <scope>NUCLEOTIDE SEQUENCE [LARGE SCALE GENOMIC DNA]</scope>
</reference>
<dbReference type="InterPro" id="IPR024791">
    <property type="entry name" value="Cyt_c/ubiquinol_Oxase_su3"/>
</dbReference>
<feature type="domain" description="Heme-copper oxidase subunit III family profile" evidence="10">
    <location>
        <begin position="7"/>
        <end position="269"/>
    </location>
</feature>
<reference evidence="11" key="1">
    <citation type="submission" date="2002-09" db="EMBL/GenBank/DDBJ databases">
        <authorList>
            <person name="Lang F.B.F."/>
        </authorList>
    </citation>
    <scope>NUCLEOTIDE SEQUENCE</scope>
</reference>
<dbReference type="CDD" id="cd01665">
    <property type="entry name" value="Cyt_c_Oxidase_III"/>
    <property type="match status" value="1"/>
</dbReference>
<evidence type="ECO:0000256" key="2">
    <source>
        <dbReference type="ARBA" id="ARBA00010581"/>
    </source>
</evidence>
<evidence type="ECO:0000256" key="7">
    <source>
        <dbReference type="ARBA" id="ARBA00023136"/>
    </source>
</evidence>
<dbReference type="GO" id="GO:0016491">
    <property type="term" value="F:oxidoreductase activity"/>
    <property type="evidence" value="ECO:0007669"/>
    <property type="project" value="UniProtKB-KW"/>
</dbReference>
<sequence>MLKNKLPHHPYQIVDESPWPLIFSIILGITLLLFVCFNHQLMKHLNYWLIFSIIITIFTLFLWFKDIITESNYLGEHTKAVRKNIKIGFYLFLLSETFLFFSFFWAFFHSSLSPNIEIGAIWPPMGFENKVLNPLEIPLLNTIILLASGSTLTSAHYNFKLGNRSKVIRYLIATLFLSCLFLSGQYFEYSNASFTIADSVYGSTFYFLTGLHGLHIIIGTLFLFTSLIRIFKSQLTIQNHLGFELAIIYWHFCDIVWLFVFLFVYVWGY</sequence>
<feature type="transmembrane region" description="Helical" evidence="9">
    <location>
        <begin position="137"/>
        <end position="155"/>
    </location>
</feature>
<dbReference type="GO" id="GO:0004129">
    <property type="term" value="F:cytochrome-c oxidase activity"/>
    <property type="evidence" value="ECO:0007669"/>
    <property type="project" value="InterPro"/>
</dbReference>
<evidence type="ECO:0000256" key="3">
    <source>
        <dbReference type="ARBA" id="ARBA00015944"/>
    </source>
</evidence>
<feature type="transmembrane region" description="Helical" evidence="9">
    <location>
        <begin position="89"/>
        <end position="108"/>
    </location>
</feature>
<dbReference type="AlphaFoldDB" id="Q8HMZ1"/>
<evidence type="ECO:0000256" key="5">
    <source>
        <dbReference type="ARBA" id="ARBA00022967"/>
    </source>
</evidence>
<comment type="function">
    <text evidence="8">Component of the cytochrome c oxidase, the last enzyme in the mitochondrial electron transport chain which drives oxidative phosphorylation. The respiratory chain contains 3 multisubunit complexes succinate dehydrogenase (complex II, CII), ubiquinol-cytochrome c oxidoreductase (cytochrome b-c1 complex, complex III, CIII) and cytochrome c oxidase (complex IV, CIV), that cooperate to transfer electrons derived from NADH and succinate to molecular oxygen, creating an electrochemical gradient over the inner membrane that drives transmembrane transport and the ATP synthase. Cytochrome c oxidase is the component of the respiratory chain that catalyzes the reduction of oxygen to water. Electrons originating from reduced cytochrome c in the intermembrane space (IMS) are transferred via the dinuclear copper A center (CU(A)) of subunit 2 and heme A of subunit 1 to the active site in subunit 1, a binuclear center (BNC) formed by heme A3 and copper B (CU(B)). The BNC reduces molecular oxygen to 2 water molecules using 4 electrons from cytochrome c in the IMS and 4 protons from the mitochondrial matrix.</text>
</comment>
<dbReference type="SUPFAM" id="SSF81452">
    <property type="entry name" value="Cytochrome c oxidase subunit III-like"/>
    <property type="match status" value="1"/>
</dbReference>
<feature type="transmembrane region" description="Helical" evidence="9">
    <location>
        <begin position="167"/>
        <end position="187"/>
    </location>
</feature>
<dbReference type="RefSeq" id="NP_705625.1">
    <property type="nucleotide sequence ID" value="NC_004332.1"/>
</dbReference>
<dbReference type="InterPro" id="IPR000298">
    <property type="entry name" value="Cyt_c_oxidase-like_su3"/>
</dbReference>
<dbReference type="GO" id="GO:0019646">
    <property type="term" value="P:aerobic electron transport chain"/>
    <property type="evidence" value="ECO:0007669"/>
    <property type="project" value="InterPro"/>
</dbReference>
<evidence type="ECO:0000259" key="10">
    <source>
        <dbReference type="PROSITE" id="PS50253"/>
    </source>
</evidence>
<dbReference type="PANTHER" id="PTHR11403:SF7">
    <property type="entry name" value="CYTOCHROME C OXIDASE SUBUNIT 3"/>
    <property type="match status" value="1"/>
</dbReference>
<geneLocation type="mitochondrion" evidence="11"/>
<dbReference type="InterPro" id="IPR013833">
    <property type="entry name" value="Cyt_c_oxidase_su3_a-hlx"/>
</dbReference>
<dbReference type="PANTHER" id="PTHR11403">
    <property type="entry name" value="CYTOCHROME C OXIDASE SUBUNIT III"/>
    <property type="match status" value="1"/>
</dbReference>
<dbReference type="InterPro" id="IPR033945">
    <property type="entry name" value="Cyt_c_oxase_su3_dom"/>
</dbReference>
<dbReference type="VEuPathDB" id="FungiDB:ScjafMp07"/>
<dbReference type="EMBL" id="AF547983">
    <property type="protein sequence ID" value="AAN37918.1"/>
    <property type="molecule type" value="Genomic_DNA"/>
</dbReference>
<dbReference type="PROSITE" id="PS50253">
    <property type="entry name" value="COX3"/>
    <property type="match status" value="1"/>
</dbReference>
<feature type="transmembrane region" description="Helical" evidence="9">
    <location>
        <begin position="21"/>
        <end position="41"/>
    </location>
</feature>
<name>Q8HMZ1_SCHJY</name>
<gene>
    <name evidence="11" type="primary">cox3</name>
</gene>
<evidence type="ECO:0000256" key="9">
    <source>
        <dbReference type="SAM" id="Phobius"/>
    </source>
</evidence>
<keyword evidence="6 9" id="KW-1133">Transmembrane helix</keyword>
<dbReference type="Gene3D" id="1.20.120.80">
    <property type="entry name" value="Cytochrome c oxidase, subunit III, four-helix bundle"/>
    <property type="match status" value="1"/>
</dbReference>
<feature type="transmembrane region" description="Helical" evidence="9">
    <location>
        <begin position="207"/>
        <end position="231"/>
    </location>
</feature>
<comment type="similarity">
    <text evidence="2 8">Belongs to the cytochrome c oxidase subunit 3 family.</text>
</comment>
<keyword evidence="5" id="KW-1278">Translocase</keyword>
<feature type="transmembrane region" description="Helical" evidence="9">
    <location>
        <begin position="47"/>
        <end position="68"/>
    </location>
</feature>
<evidence type="ECO:0000313" key="11">
    <source>
        <dbReference type="EMBL" id="AAN37918.1"/>
    </source>
</evidence>
<evidence type="ECO:0000256" key="1">
    <source>
        <dbReference type="ARBA" id="ARBA00004141"/>
    </source>
</evidence>
<evidence type="ECO:0000256" key="4">
    <source>
        <dbReference type="ARBA" id="ARBA00022692"/>
    </source>
</evidence>
<dbReference type="Gene3D" id="1.10.287.70">
    <property type="match status" value="1"/>
</dbReference>
<keyword evidence="4 8" id="KW-0812">Transmembrane</keyword>
<dbReference type="InterPro" id="IPR035973">
    <property type="entry name" value="Cyt_c_oxidase_su3-like_sf"/>
</dbReference>
<evidence type="ECO:0000256" key="6">
    <source>
        <dbReference type="ARBA" id="ARBA00022989"/>
    </source>
</evidence>
<keyword evidence="8 11" id="KW-0496">Mitochondrion</keyword>
<keyword evidence="11" id="KW-0560">Oxidoreductase</keyword>
<keyword evidence="7 9" id="KW-0472">Membrane</keyword>
<accession>Q8HMZ1</accession>
<dbReference type="GO" id="GO:0016020">
    <property type="term" value="C:membrane"/>
    <property type="evidence" value="ECO:0007669"/>
    <property type="project" value="UniProtKB-SubCell"/>
</dbReference>
<evidence type="ECO:0000256" key="8">
    <source>
        <dbReference type="RuleBase" id="RU003375"/>
    </source>
</evidence>
<dbReference type="Pfam" id="PF00510">
    <property type="entry name" value="COX3"/>
    <property type="match status" value="1"/>
</dbReference>
<comment type="subcellular location">
    <subcellularLocation>
        <location evidence="1">Membrane</location>
        <topology evidence="1">Multi-pass membrane protein</topology>
    </subcellularLocation>
</comment>